<proteinExistence type="predicted"/>
<evidence type="ECO:0000313" key="2">
    <source>
        <dbReference type="Proteomes" id="UP001595752"/>
    </source>
</evidence>
<organism evidence="1 2">
    <name type="scientific">Bacillus songklensis</name>
    <dbReference type="NCBI Taxonomy" id="1069116"/>
    <lineage>
        <taxon>Bacteria</taxon>
        <taxon>Bacillati</taxon>
        <taxon>Bacillota</taxon>
        <taxon>Bacilli</taxon>
        <taxon>Bacillales</taxon>
        <taxon>Bacillaceae</taxon>
        <taxon>Bacillus</taxon>
    </lineage>
</organism>
<dbReference type="RefSeq" id="WP_377914463.1">
    <property type="nucleotide sequence ID" value="NZ_JBHRZT010000039.1"/>
</dbReference>
<sequence length="42" mass="4966">MEKEEMSELDLLLEQEASNLTQLGMETLERLKKEKNLEEREG</sequence>
<dbReference type="Proteomes" id="UP001595752">
    <property type="component" value="Unassembled WGS sequence"/>
</dbReference>
<comment type="caution">
    <text evidence="1">The sequence shown here is derived from an EMBL/GenBank/DDBJ whole genome shotgun (WGS) entry which is preliminary data.</text>
</comment>
<evidence type="ECO:0000313" key="1">
    <source>
        <dbReference type="EMBL" id="MFC3883711.1"/>
    </source>
</evidence>
<gene>
    <name evidence="1" type="ORF">ACFOU2_09460</name>
</gene>
<protein>
    <submittedName>
        <fullName evidence="1">Uncharacterized protein</fullName>
    </submittedName>
</protein>
<keyword evidence="2" id="KW-1185">Reference proteome</keyword>
<dbReference type="EMBL" id="JBHRZT010000039">
    <property type="protein sequence ID" value="MFC3883711.1"/>
    <property type="molecule type" value="Genomic_DNA"/>
</dbReference>
<name>A0ABV8B3A4_9BACI</name>
<accession>A0ABV8B3A4</accession>
<reference evidence="2" key="1">
    <citation type="journal article" date="2019" name="Int. J. Syst. Evol. Microbiol.">
        <title>The Global Catalogue of Microorganisms (GCM) 10K type strain sequencing project: providing services to taxonomists for standard genome sequencing and annotation.</title>
        <authorList>
            <consortium name="The Broad Institute Genomics Platform"/>
            <consortium name="The Broad Institute Genome Sequencing Center for Infectious Disease"/>
            <person name="Wu L."/>
            <person name="Ma J."/>
        </authorList>
    </citation>
    <scope>NUCLEOTIDE SEQUENCE [LARGE SCALE GENOMIC DNA]</scope>
    <source>
        <strain evidence="2">CCUG 61889</strain>
    </source>
</reference>